<dbReference type="InterPro" id="IPR018114">
    <property type="entry name" value="TRYPSIN_HIS"/>
</dbReference>
<evidence type="ECO:0000313" key="10">
    <source>
        <dbReference type="EMBL" id="KAH0819135.1"/>
    </source>
</evidence>
<dbReference type="PROSITE" id="PS50240">
    <property type="entry name" value="TRYPSIN_DOM"/>
    <property type="match status" value="1"/>
</dbReference>
<dbReference type="PANTHER" id="PTHR24252:SF7">
    <property type="entry name" value="HYALIN"/>
    <property type="match status" value="1"/>
</dbReference>
<dbReference type="InterPro" id="IPR009003">
    <property type="entry name" value="Peptidase_S1_PA"/>
</dbReference>
<keyword evidence="2" id="KW-0964">Secreted</keyword>
<feature type="region of interest" description="Disordered" evidence="7">
    <location>
        <begin position="23"/>
        <end position="47"/>
    </location>
</feature>
<dbReference type="CDD" id="cd00190">
    <property type="entry name" value="Tryp_SPc"/>
    <property type="match status" value="1"/>
</dbReference>
<comment type="subcellular location">
    <subcellularLocation>
        <location evidence="1">Secreted</location>
    </subcellularLocation>
</comment>
<evidence type="ECO:0000313" key="11">
    <source>
        <dbReference type="Proteomes" id="UP000719412"/>
    </source>
</evidence>
<sequence>MWDISLHLLLVVVHNGSTAVGWSRRAQNTCQRHSRSGPRPRPGGMPHVSRADITRVFAPPALLRLLVRSPFPLGCNVHLDARLWGGGCAAHGLLPTTQLRIGTARPSKGPRIRRASHGPATPDSLFDASCAFRFGGRRLNGRRRCDCAATTPLRLNPPWETGWRCDVIWSAMLRKASPWRLAYYMGCERLAKSFEIDTHMQDYQRRHTNSSEIVHRPRDDTTHVGVCCPDDIALSGLAGSQIISDLPGGGDDYDEKDNTTGCGIPIEGNPGGKKSIGQQWPWIAALYRPKEMAQGLEQQFCGGSVITEYHILTAAHCTLGLTADEIRVRLGEYNFAQANESRSVDHIVESITDHEDFDKATYANDISIIKLRTPTSFNSYIWPICLPPIDRDFVNEVAIVAGWGQVYYAGPVSEVLRHVEVPVWTLEKCANSFLQRITDSNLCAAGYDGGKDSCLGDSGGPLMFQLENGRWITIGIVSWGIGCGNKGSPGIYTKVSSYIPWIIKNTIAK</sequence>
<protein>
    <recommendedName>
        <fullName evidence="4">Phenoloxidase-activating factor 2</fullName>
    </recommendedName>
    <alternativeName>
        <fullName evidence="5">Prophenoloxidase-activating factor II</fullName>
    </alternativeName>
</protein>
<evidence type="ECO:0000256" key="2">
    <source>
        <dbReference type="ARBA" id="ARBA00022525"/>
    </source>
</evidence>
<dbReference type="SUPFAM" id="SSF50494">
    <property type="entry name" value="Trypsin-like serine proteases"/>
    <property type="match status" value="1"/>
</dbReference>
<dbReference type="InterPro" id="IPR001314">
    <property type="entry name" value="Peptidase_S1A"/>
</dbReference>
<dbReference type="Proteomes" id="UP000719412">
    <property type="component" value="Unassembled WGS sequence"/>
</dbReference>
<feature type="domain" description="Peptidase S1" evidence="9">
    <location>
        <begin position="269"/>
        <end position="507"/>
    </location>
</feature>
<reference evidence="10" key="2">
    <citation type="submission" date="2021-08" db="EMBL/GenBank/DDBJ databases">
        <authorList>
            <person name="Eriksson T."/>
        </authorList>
    </citation>
    <scope>NUCLEOTIDE SEQUENCE</scope>
    <source>
        <strain evidence="10">Stoneville</strain>
        <tissue evidence="10">Whole head</tissue>
    </source>
</reference>
<dbReference type="EMBL" id="JABDTM020015440">
    <property type="protein sequence ID" value="KAH0819135.1"/>
    <property type="molecule type" value="Genomic_DNA"/>
</dbReference>
<feature type="chain" id="PRO_5035290629" description="Phenoloxidase-activating factor 2" evidence="8">
    <location>
        <begin position="20"/>
        <end position="509"/>
    </location>
</feature>
<dbReference type="AlphaFoldDB" id="A0A8J6HQY3"/>
<keyword evidence="6" id="KW-0378">Hydrolase</keyword>
<keyword evidence="3" id="KW-1015">Disulfide bond</keyword>
<evidence type="ECO:0000256" key="4">
    <source>
        <dbReference type="ARBA" id="ARBA00068096"/>
    </source>
</evidence>
<dbReference type="SMART" id="SM00020">
    <property type="entry name" value="Tryp_SPc"/>
    <property type="match status" value="1"/>
</dbReference>
<keyword evidence="6" id="KW-0720">Serine protease</keyword>
<evidence type="ECO:0000256" key="3">
    <source>
        <dbReference type="ARBA" id="ARBA00023157"/>
    </source>
</evidence>
<evidence type="ECO:0000256" key="7">
    <source>
        <dbReference type="SAM" id="MobiDB-lite"/>
    </source>
</evidence>
<comment type="caution">
    <text evidence="10">The sequence shown here is derived from an EMBL/GenBank/DDBJ whole genome shotgun (WGS) entry which is preliminary data.</text>
</comment>
<dbReference type="Pfam" id="PF00089">
    <property type="entry name" value="Trypsin"/>
    <property type="match status" value="1"/>
</dbReference>
<dbReference type="GO" id="GO:0004252">
    <property type="term" value="F:serine-type endopeptidase activity"/>
    <property type="evidence" value="ECO:0007669"/>
    <property type="project" value="InterPro"/>
</dbReference>
<keyword evidence="6" id="KW-0645">Protease</keyword>
<evidence type="ECO:0000256" key="6">
    <source>
        <dbReference type="RuleBase" id="RU363034"/>
    </source>
</evidence>
<dbReference type="GO" id="GO:0006508">
    <property type="term" value="P:proteolysis"/>
    <property type="evidence" value="ECO:0007669"/>
    <property type="project" value="UniProtKB-KW"/>
</dbReference>
<dbReference type="InterPro" id="IPR033116">
    <property type="entry name" value="TRYPSIN_SER"/>
</dbReference>
<name>A0A8J6HQY3_TENMO</name>
<dbReference type="InterPro" id="IPR043504">
    <property type="entry name" value="Peptidase_S1_PA_chymotrypsin"/>
</dbReference>
<evidence type="ECO:0000256" key="8">
    <source>
        <dbReference type="SAM" id="SignalP"/>
    </source>
</evidence>
<dbReference type="GO" id="GO:0005576">
    <property type="term" value="C:extracellular region"/>
    <property type="evidence" value="ECO:0007669"/>
    <property type="project" value="UniProtKB-SubCell"/>
</dbReference>
<keyword evidence="11" id="KW-1185">Reference proteome</keyword>
<gene>
    <name evidence="10" type="ORF">GEV33_003658</name>
</gene>
<dbReference type="PRINTS" id="PR00722">
    <property type="entry name" value="CHYMOTRYPSIN"/>
</dbReference>
<dbReference type="PROSITE" id="PS00135">
    <property type="entry name" value="TRYPSIN_SER"/>
    <property type="match status" value="1"/>
</dbReference>
<dbReference type="PANTHER" id="PTHR24252">
    <property type="entry name" value="ACROSIN-RELATED"/>
    <property type="match status" value="1"/>
</dbReference>
<organism evidence="10 11">
    <name type="scientific">Tenebrio molitor</name>
    <name type="common">Yellow mealworm beetle</name>
    <dbReference type="NCBI Taxonomy" id="7067"/>
    <lineage>
        <taxon>Eukaryota</taxon>
        <taxon>Metazoa</taxon>
        <taxon>Ecdysozoa</taxon>
        <taxon>Arthropoda</taxon>
        <taxon>Hexapoda</taxon>
        <taxon>Insecta</taxon>
        <taxon>Pterygota</taxon>
        <taxon>Neoptera</taxon>
        <taxon>Endopterygota</taxon>
        <taxon>Coleoptera</taxon>
        <taxon>Polyphaga</taxon>
        <taxon>Cucujiformia</taxon>
        <taxon>Tenebrionidae</taxon>
        <taxon>Tenebrio</taxon>
    </lineage>
</organism>
<accession>A0A8J6HQY3</accession>
<keyword evidence="8" id="KW-0732">Signal</keyword>
<proteinExistence type="predicted"/>
<feature type="signal peptide" evidence="8">
    <location>
        <begin position="1"/>
        <end position="19"/>
    </location>
</feature>
<dbReference type="InterPro" id="IPR001254">
    <property type="entry name" value="Trypsin_dom"/>
</dbReference>
<evidence type="ECO:0000256" key="5">
    <source>
        <dbReference type="ARBA" id="ARBA00076468"/>
    </source>
</evidence>
<dbReference type="Gene3D" id="2.40.10.10">
    <property type="entry name" value="Trypsin-like serine proteases"/>
    <property type="match status" value="2"/>
</dbReference>
<dbReference type="FunFam" id="2.40.10.10:FF:000038">
    <property type="entry name" value="Serine protease"/>
    <property type="match status" value="1"/>
</dbReference>
<evidence type="ECO:0000259" key="9">
    <source>
        <dbReference type="PROSITE" id="PS50240"/>
    </source>
</evidence>
<evidence type="ECO:0000256" key="1">
    <source>
        <dbReference type="ARBA" id="ARBA00004613"/>
    </source>
</evidence>
<dbReference type="PROSITE" id="PS00134">
    <property type="entry name" value="TRYPSIN_HIS"/>
    <property type="match status" value="1"/>
</dbReference>
<reference evidence="10" key="1">
    <citation type="journal article" date="2020" name="J Insects Food Feed">
        <title>The yellow mealworm (Tenebrio molitor) genome: a resource for the emerging insects as food and feed industry.</title>
        <authorList>
            <person name="Eriksson T."/>
            <person name="Andere A."/>
            <person name="Kelstrup H."/>
            <person name="Emery V."/>
            <person name="Picard C."/>
        </authorList>
    </citation>
    <scope>NUCLEOTIDE SEQUENCE</scope>
    <source>
        <strain evidence="10">Stoneville</strain>
        <tissue evidence="10">Whole head</tissue>
    </source>
</reference>